<keyword evidence="2" id="KW-1185">Reference proteome</keyword>
<reference evidence="1 2" key="1">
    <citation type="submission" date="2023-11" db="EMBL/GenBank/DDBJ databases">
        <title>Plant-associative lifestyle of Vibrio porteresiae and its evolutionary dynamics.</title>
        <authorList>
            <person name="Rameshkumar N."/>
            <person name="Kirti K."/>
        </authorList>
    </citation>
    <scope>NUCLEOTIDE SEQUENCE [LARGE SCALE GENOMIC DNA]</scope>
    <source>
        <strain evidence="1 2">MSSRF30</strain>
    </source>
</reference>
<sequence>MDKNLLKKYLEYAASEEAIAVLFVKKHLKKAKDHWIDISNSRKIKYSYQCKISDGDLHFKFVTGRLYKRKLKPQYPPKSEFMENGRFREHDYYLAIRAITWETAHKDIEQQKKKSVKAINFNITGVSYDKNRDNKNYFRSDAPSEIKALAKNLSDRTDPLWDKAIEYAVEPEFVYEIKSIKLS</sequence>
<accession>A0ABZ0QKE4</accession>
<dbReference type="Proteomes" id="UP001304071">
    <property type="component" value="Chromosome 2"/>
</dbReference>
<dbReference type="EMBL" id="CP138204">
    <property type="protein sequence ID" value="WPC75935.1"/>
    <property type="molecule type" value="Genomic_DNA"/>
</dbReference>
<protein>
    <recommendedName>
        <fullName evidence="3">Phage protein</fullName>
    </recommendedName>
</protein>
<name>A0ABZ0QKE4_9VIBR</name>
<evidence type="ECO:0000313" key="1">
    <source>
        <dbReference type="EMBL" id="WPC75935.1"/>
    </source>
</evidence>
<organism evidence="1 2">
    <name type="scientific">Vibrio porteresiae DSM 19223</name>
    <dbReference type="NCBI Taxonomy" id="1123496"/>
    <lineage>
        <taxon>Bacteria</taxon>
        <taxon>Pseudomonadati</taxon>
        <taxon>Pseudomonadota</taxon>
        <taxon>Gammaproteobacteria</taxon>
        <taxon>Vibrionales</taxon>
        <taxon>Vibrionaceae</taxon>
        <taxon>Vibrio</taxon>
    </lineage>
</organism>
<proteinExistence type="predicted"/>
<evidence type="ECO:0000313" key="2">
    <source>
        <dbReference type="Proteomes" id="UP001304071"/>
    </source>
</evidence>
<dbReference type="RefSeq" id="WP_261897903.1">
    <property type="nucleotide sequence ID" value="NZ_AP024896.1"/>
</dbReference>
<evidence type="ECO:0008006" key="3">
    <source>
        <dbReference type="Google" id="ProtNLM"/>
    </source>
</evidence>
<gene>
    <name evidence="1" type="ORF">R8Z52_23770</name>
</gene>